<gene>
    <name evidence="1" type="ORF">CC86DRAFT_52221</name>
</gene>
<name>A0A6A6ZV66_9PLEO</name>
<dbReference type="EMBL" id="MU006230">
    <property type="protein sequence ID" value="KAF2824225.1"/>
    <property type="molecule type" value="Genomic_DNA"/>
</dbReference>
<dbReference type="AlphaFoldDB" id="A0A6A6ZV66"/>
<organism evidence="1 2">
    <name type="scientific">Ophiobolus disseminans</name>
    <dbReference type="NCBI Taxonomy" id="1469910"/>
    <lineage>
        <taxon>Eukaryota</taxon>
        <taxon>Fungi</taxon>
        <taxon>Dikarya</taxon>
        <taxon>Ascomycota</taxon>
        <taxon>Pezizomycotina</taxon>
        <taxon>Dothideomycetes</taxon>
        <taxon>Pleosporomycetidae</taxon>
        <taxon>Pleosporales</taxon>
        <taxon>Pleosporineae</taxon>
        <taxon>Phaeosphaeriaceae</taxon>
        <taxon>Ophiobolus</taxon>
    </lineage>
</organism>
<evidence type="ECO:0000313" key="1">
    <source>
        <dbReference type="EMBL" id="KAF2824225.1"/>
    </source>
</evidence>
<proteinExistence type="predicted"/>
<evidence type="ECO:0000313" key="2">
    <source>
        <dbReference type="Proteomes" id="UP000799424"/>
    </source>
</evidence>
<dbReference type="Proteomes" id="UP000799424">
    <property type="component" value="Unassembled WGS sequence"/>
</dbReference>
<accession>A0A6A6ZV66</accession>
<protein>
    <submittedName>
        <fullName evidence="1">Uncharacterized protein</fullName>
    </submittedName>
</protein>
<sequence>MSIEDTQDEVLGITTAALILCIDIASEAHGSGVCHQVQKTMPRTHAHTSTMPLLLRAMSSATVCASSCFSVQSGALAQRHRHSGALFCQLTICPQRCLYSGSTCTHDTTASSRLAAHRPNLRRVWPGKPHPTKLCSAAAACSGPCSCLLQIPRHSFLPLLINNKSSPPHTTTFKPYLHNWW</sequence>
<keyword evidence="2" id="KW-1185">Reference proteome</keyword>
<reference evidence="1" key="1">
    <citation type="journal article" date="2020" name="Stud. Mycol.">
        <title>101 Dothideomycetes genomes: a test case for predicting lifestyles and emergence of pathogens.</title>
        <authorList>
            <person name="Haridas S."/>
            <person name="Albert R."/>
            <person name="Binder M."/>
            <person name="Bloem J."/>
            <person name="Labutti K."/>
            <person name="Salamov A."/>
            <person name="Andreopoulos B."/>
            <person name="Baker S."/>
            <person name="Barry K."/>
            <person name="Bills G."/>
            <person name="Bluhm B."/>
            <person name="Cannon C."/>
            <person name="Castanera R."/>
            <person name="Culley D."/>
            <person name="Daum C."/>
            <person name="Ezra D."/>
            <person name="Gonzalez J."/>
            <person name="Henrissat B."/>
            <person name="Kuo A."/>
            <person name="Liang C."/>
            <person name="Lipzen A."/>
            <person name="Lutzoni F."/>
            <person name="Magnuson J."/>
            <person name="Mondo S."/>
            <person name="Nolan M."/>
            <person name="Ohm R."/>
            <person name="Pangilinan J."/>
            <person name="Park H.-J."/>
            <person name="Ramirez L."/>
            <person name="Alfaro M."/>
            <person name="Sun H."/>
            <person name="Tritt A."/>
            <person name="Yoshinaga Y."/>
            <person name="Zwiers L.-H."/>
            <person name="Turgeon B."/>
            <person name="Goodwin S."/>
            <person name="Spatafora J."/>
            <person name="Crous P."/>
            <person name="Grigoriev I."/>
        </authorList>
    </citation>
    <scope>NUCLEOTIDE SEQUENCE</scope>
    <source>
        <strain evidence="1">CBS 113818</strain>
    </source>
</reference>